<keyword evidence="1" id="KW-0175">Coiled coil</keyword>
<dbReference type="Proteomes" id="UP000007267">
    <property type="component" value="Unassembled WGS sequence"/>
</dbReference>
<dbReference type="EMBL" id="AGCU01003898">
    <property type="status" value="NOT_ANNOTATED_CDS"/>
    <property type="molecule type" value="Genomic_DNA"/>
</dbReference>
<reference evidence="2" key="3">
    <citation type="submission" date="2025-08" db="UniProtKB">
        <authorList>
            <consortium name="Ensembl"/>
        </authorList>
    </citation>
    <scope>IDENTIFICATION</scope>
</reference>
<evidence type="ECO:0000313" key="3">
    <source>
        <dbReference type="Proteomes" id="UP000007267"/>
    </source>
</evidence>
<reference evidence="3" key="1">
    <citation type="submission" date="2011-10" db="EMBL/GenBank/DDBJ databases">
        <authorList>
            <consortium name="Soft-shell Turtle Genome Consortium"/>
        </authorList>
    </citation>
    <scope>NUCLEOTIDE SEQUENCE [LARGE SCALE GENOMIC DNA]</scope>
    <source>
        <strain evidence="3">Daiwa-1</strain>
    </source>
</reference>
<keyword evidence="3" id="KW-1185">Reference proteome</keyword>
<dbReference type="InterPro" id="IPR050143">
    <property type="entry name" value="TRIM/RBCC"/>
</dbReference>
<organism evidence="2 3">
    <name type="scientific">Pelodiscus sinensis</name>
    <name type="common">Chinese softshell turtle</name>
    <name type="synonym">Trionyx sinensis</name>
    <dbReference type="NCBI Taxonomy" id="13735"/>
    <lineage>
        <taxon>Eukaryota</taxon>
        <taxon>Metazoa</taxon>
        <taxon>Chordata</taxon>
        <taxon>Craniata</taxon>
        <taxon>Vertebrata</taxon>
        <taxon>Euteleostomi</taxon>
        <taxon>Archelosauria</taxon>
        <taxon>Testudinata</taxon>
        <taxon>Testudines</taxon>
        <taxon>Cryptodira</taxon>
        <taxon>Trionychia</taxon>
        <taxon>Trionychidae</taxon>
        <taxon>Pelodiscus</taxon>
    </lineage>
</organism>
<name>K7GIB4_PELSI</name>
<dbReference type="PANTHER" id="PTHR24103">
    <property type="entry name" value="E3 UBIQUITIN-PROTEIN LIGASE TRIM"/>
    <property type="match status" value="1"/>
</dbReference>
<dbReference type="AlphaFoldDB" id="K7GIB4"/>
<dbReference type="GeneTree" id="ENSGT00940000154126"/>
<accession>K7GIB4</accession>
<evidence type="ECO:0000256" key="1">
    <source>
        <dbReference type="SAM" id="Coils"/>
    </source>
</evidence>
<sequence length="190" mass="21703">QLFVAHDALQEKLQGALGPLRKQLEEARALTSKEKEKIREWQRKVQVKRETIAGEFNKLHTLLREEEQLLLQRLAEEERETLQRLQENVSKLSQESASLQQLIAEIEGKCQQQVAELLKDVKSMLSRSENMKLQEPEAVCTDLQHVYKICLDLREALNRFAGEWSPWDIELFGSGGSGQSLGPQDTRGPG</sequence>
<feature type="coiled-coil region" evidence="1">
    <location>
        <begin position="24"/>
        <end position="109"/>
    </location>
</feature>
<proteinExistence type="predicted"/>
<protein>
    <submittedName>
        <fullName evidence="2">E3 ubiquitin-protein ligase TRIM11-like</fullName>
    </submittedName>
</protein>
<evidence type="ECO:0000313" key="2">
    <source>
        <dbReference type="Ensembl" id="ENSPSIP00000020025.1"/>
    </source>
</evidence>
<dbReference type="Ensembl" id="ENSPSIT00000020119.1">
    <property type="protein sequence ID" value="ENSPSIP00000020025.1"/>
    <property type="gene ID" value="ENSPSIG00000017746.1"/>
</dbReference>
<dbReference type="eggNOG" id="KOG2177">
    <property type="taxonomic scope" value="Eukaryota"/>
</dbReference>
<reference evidence="2" key="4">
    <citation type="submission" date="2025-09" db="UniProtKB">
        <authorList>
            <consortium name="Ensembl"/>
        </authorList>
    </citation>
    <scope>IDENTIFICATION</scope>
</reference>
<reference evidence="3" key="2">
    <citation type="journal article" date="2013" name="Nat. Genet.">
        <title>The draft genomes of soft-shell turtle and green sea turtle yield insights into the development and evolution of the turtle-specific body plan.</title>
        <authorList>
            <person name="Wang Z."/>
            <person name="Pascual-Anaya J."/>
            <person name="Zadissa A."/>
            <person name="Li W."/>
            <person name="Niimura Y."/>
            <person name="Huang Z."/>
            <person name="Li C."/>
            <person name="White S."/>
            <person name="Xiong Z."/>
            <person name="Fang D."/>
            <person name="Wang B."/>
            <person name="Ming Y."/>
            <person name="Chen Y."/>
            <person name="Zheng Y."/>
            <person name="Kuraku S."/>
            <person name="Pignatelli M."/>
            <person name="Herrero J."/>
            <person name="Beal K."/>
            <person name="Nozawa M."/>
            <person name="Li Q."/>
            <person name="Wang J."/>
            <person name="Zhang H."/>
            <person name="Yu L."/>
            <person name="Shigenobu S."/>
            <person name="Wang J."/>
            <person name="Liu J."/>
            <person name="Flicek P."/>
            <person name="Searle S."/>
            <person name="Wang J."/>
            <person name="Kuratani S."/>
            <person name="Yin Y."/>
            <person name="Aken B."/>
            <person name="Zhang G."/>
            <person name="Irie N."/>
        </authorList>
    </citation>
    <scope>NUCLEOTIDE SEQUENCE [LARGE SCALE GENOMIC DNA]</scope>
    <source>
        <strain evidence="3">Daiwa-1</strain>
    </source>
</reference>
<dbReference type="STRING" id="13735.ENSPSIP00000020025"/>
<dbReference type="HOGENOM" id="CLU_1431160_0_0_1"/>